<evidence type="ECO:0000313" key="2">
    <source>
        <dbReference type="Proteomes" id="UP001432322"/>
    </source>
</evidence>
<organism evidence="1 2">
    <name type="scientific">Pristionchus fissidentatus</name>
    <dbReference type="NCBI Taxonomy" id="1538716"/>
    <lineage>
        <taxon>Eukaryota</taxon>
        <taxon>Metazoa</taxon>
        <taxon>Ecdysozoa</taxon>
        <taxon>Nematoda</taxon>
        <taxon>Chromadorea</taxon>
        <taxon>Rhabditida</taxon>
        <taxon>Rhabditina</taxon>
        <taxon>Diplogasteromorpha</taxon>
        <taxon>Diplogasteroidea</taxon>
        <taxon>Neodiplogasteridae</taxon>
        <taxon>Pristionchus</taxon>
    </lineage>
</organism>
<sequence length="124" mass="13613">SRLGDSLQCFQRERGDKLLHVGTCSSGSCYSVAYDDGSRFNGCYAYDRGDCKIEVEVIEGGVKKTKLQDPIKTCRERTLAKTGEHTGENVTMCCCTDRLCNGFSQLQISTGIAPILIGFLLNFV</sequence>
<protein>
    <recommendedName>
        <fullName evidence="3">Activin types I and II receptor domain-containing protein</fullName>
    </recommendedName>
</protein>
<proteinExistence type="predicted"/>
<reference evidence="1" key="1">
    <citation type="submission" date="2023-10" db="EMBL/GenBank/DDBJ databases">
        <title>Genome assembly of Pristionchus species.</title>
        <authorList>
            <person name="Yoshida K."/>
            <person name="Sommer R.J."/>
        </authorList>
    </citation>
    <scope>NUCLEOTIDE SEQUENCE</scope>
    <source>
        <strain evidence="1">RS5133</strain>
    </source>
</reference>
<evidence type="ECO:0000313" key="1">
    <source>
        <dbReference type="EMBL" id="GMT19764.1"/>
    </source>
</evidence>
<keyword evidence="2" id="KW-1185">Reference proteome</keyword>
<gene>
    <name evidence="1" type="ORF">PFISCL1PPCAC_11061</name>
</gene>
<feature type="non-terminal residue" evidence="1">
    <location>
        <position position="1"/>
    </location>
</feature>
<dbReference type="AlphaFoldDB" id="A0AAV5VPQ9"/>
<comment type="caution">
    <text evidence="1">The sequence shown here is derived from an EMBL/GenBank/DDBJ whole genome shotgun (WGS) entry which is preliminary data.</text>
</comment>
<dbReference type="EMBL" id="BTSY01000003">
    <property type="protein sequence ID" value="GMT19764.1"/>
    <property type="molecule type" value="Genomic_DNA"/>
</dbReference>
<name>A0AAV5VPQ9_9BILA</name>
<accession>A0AAV5VPQ9</accession>
<dbReference type="Proteomes" id="UP001432322">
    <property type="component" value="Unassembled WGS sequence"/>
</dbReference>
<evidence type="ECO:0008006" key="3">
    <source>
        <dbReference type="Google" id="ProtNLM"/>
    </source>
</evidence>